<evidence type="ECO:0000256" key="1">
    <source>
        <dbReference type="ARBA" id="ARBA00004948"/>
    </source>
</evidence>
<dbReference type="GO" id="GO:0009228">
    <property type="term" value="P:thiamine biosynthetic process"/>
    <property type="evidence" value="ECO:0007669"/>
    <property type="project" value="UniProtKB-KW"/>
</dbReference>
<reference evidence="4" key="2">
    <citation type="submission" date="2021-04" db="EMBL/GenBank/DDBJ databases">
        <authorList>
            <person name="Gilroy R."/>
        </authorList>
    </citation>
    <scope>NUCLEOTIDE SEQUENCE</scope>
    <source>
        <strain evidence="4">CHK183-1962</strain>
    </source>
</reference>
<dbReference type="GO" id="GO:0004789">
    <property type="term" value="F:thiamine-phosphate diphosphorylase activity"/>
    <property type="evidence" value="ECO:0007669"/>
    <property type="project" value="TreeGrafter"/>
</dbReference>
<evidence type="ECO:0000313" key="4">
    <source>
        <dbReference type="EMBL" id="HIX78247.1"/>
    </source>
</evidence>
<organism evidence="4 5">
    <name type="scientific">Candidatus Fusicatenibacter merdavium</name>
    <dbReference type="NCBI Taxonomy" id="2838600"/>
    <lineage>
        <taxon>Bacteria</taxon>
        <taxon>Bacillati</taxon>
        <taxon>Bacillota</taxon>
        <taxon>Clostridia</taxon>
        <taxon>Lachnospirales</taxon>
        <taxon>Lachnospiraceae</taxon>
        <taxon>Fusicatenibacter</taxon>
    </lineage>
</organism>
<reference evidence="4" key="1">
    <citation type="journal article" date="2021" name="PeerJ">
        <title>Extensive microbial diversity within the chicken gut microbiome revealed by metagenomics and culture.</title>
        <authorList>
            <person name="Gilroy R."/>
            <person name="Ravi A."/>
            <person name="Getino M."/>
            <person name="Pursley I."/>
            <person name="Horton D.L."/>
            <person name="Alikhan N.F."/>
            <person name="Baker D."/>
            <person name="Gharbi K."/>
            <person name="Hall N."/>
            <person name="Watson M."/>
            <person name="Adriaenssens E.M."/>
            <person name="Foster-Nyarko E."/>
            <person name="Jarju S."/>
            <person name="Secka A."/>
            <person name="Antonio M."/>
            <person name="Oren A."/>
            <person name="Chaudhuri R.R."/>
            <person name="La Ragione R."/>
            <person name="Hildebrand F."/>
            <person name="Pallen M.J."/>
        </authorList>
    </citation>
    <scope>NUCLEOTIDE SEQUENCE</scope>
    <source>
        <strain evidence="4">CHK183-1962</strain>
    </source>
</reference>
<keyword evidence="2" id="KW-0784">Thiamine biosynthesis</keyword>
<dbReference type="CDD" id="cd00564">
    <property type="entry name" value="TMP_TenI"/>
    <property type="match status" value="1"/>
</dbReference>
<protein>
    <submittedName>
        <fullName evidence="4">Thiamine phosphate synthase</fullName>
    </submittedName>
</protein>
<dbReference type="Proteomes" id="UP000886890">
    <property type="component" value="Unassembled WGS sequence"/>
</dbReference>
<dbReference type="InterPro" id="IPR013785">
    <property type="entry name" value="Aldolase_TIM"/>
</dbReference>
<dbReference type="EMBL" id="DXEK01000192">
    <property type="protein sequence ID" value="HIX78247.1"/>
    <property type="molecule type" value="Genomic_DNA"/>
</dbReference>
<feature type="domain" description="Thiamine phosphate synthase/TenI" evidence="3">
    <location>
        <begin position="14"/>
        <end position="192"/>
    </location>
</feature>
<dbReference type="Gene3D" id="3.20.20.70">
    <property type="entry name" value="Aldolase class I"/>
    <property type="match status" value="1"/>
</dbReference>
<dbReference type="Pfam" id="PF02581">
    <property type="entry name" value="TMP-TENI"/>
    <property type="match status" value="1"/>
</dbReference>
<dbReference type="AlphaFoldDB" id="A0A9D1XFP0"/>
<sequence>MYKKSMEQFWSRITVVTDRKQSIRPFLEQIEILCREKPERIILREKDMSPEAYEELARKVKKICDTYRVPCFYHTYGEAAVRAEAPGLHLPLPILRQEGGKASYPNLILGSSVHSLEEAEEAFSLGVDYLTAGHIYATDCKKGLPPRGAAFLEEICRAVPVPVYAIGGIRLEQGHIEKTLAFGARGVCIMSGAMRYMPWDSGSDSFRH</sequence>
<dbReference type="InterPro" id="IPR036206">
    <property type="entry name" value="ThiamineP_synth_sf"/>
</dbReference>
<dbReference type="InterPro" id="IPR022998">
    <property type="entry name" value="ThiamineP_synth_TenI"/>
</dbReference>
<dbReference type="GO" id="GO:0005737">
    <property type="term" value="C:cytoplasm"/>
    <property type="evidence" value="ECO:0007669"/>
    <property type="project" value="TreeGrafter"/>
</dbReference>
<proteinExistence type="predicted"/>
<comment type="caution">
    <text evidence="4">The sequence shown here is derived from an EMBL/GenBank/DDBJ whole genome shotgun (WGS) entry which is preliminary data.</text>
</comment>
<dbReference type="SUPFAM" id="SSF51391">
    <property type="entry name" value="Thiamin phosphate synthase"/>
    <property type="match status" value="1"/>
</dbReference>
<dbReference type="PANTHER" id="PTHR20857:SF15">
    <property type="entry name" value="THIAMINE-PHOSPHATE SYNTHASE"/>
    <property type="match status" value="1"/>
</dbReference>
<name>A0A9D1XFP0_9FIRM</name>
<evidence type="ECO:0000256" key="2">
    <source>
        <dbReference type="ARBA" id="ARBA00022977"/>
    </source>
</evidence>
<gene>
    <name evidence="4" type="ORF">H9734_11750</name>
</gene>
<accession>A0A9D1XFP0</accession>
<dbReference type="PANTHER" id="PTHR20857">
    <property type="entry name" value="THIAMINE-PHOSPHATE PYROPHOSPHORYLASE"/>
    <property type="match status" value="1"/>
</dbReference>
<evidence type="ECO:0000313" key="5">
    <source>
        <dbReference type="Proteomes" id="UP000886890"/>
    </source>
</evidence>
<evidence type="ECO:0000259" key="3">
    <source>
        <dbReference type="Pfam" id="PF02581"/>
    </source>
</evidence>
<comment type="pathway">
    <text evidence="1">Cofactor biosynthesis; thiamine diphosphate biosynthesis.</text>
</comment>